<keyword evidence="2" id="KW-0624">Polysaccharide degradation</keyword>
<gene>
    <name evidence="5" type="ORF">ACFFQA_23235</name>
</gene>
<proteinExistence type="predicted"/>
<dbReference type="SUPFAM" id="SSF49265">
    <property type="entry name" value="Fibronectin type III"/>
    <property type="match status" value="1"/>
</dbReference>
<protein>
    <recommendedName>
        <fullName evidence="4">Fibronectin type-III domain-containing protein</fullName>
    </recommendedName>
</protein>
<accession>A0ABV6A137</accession>
<dbReference type="InterPro" id="IPR003961">
    <property type="entry name" value="FN3_dom"/>
</dbReference>
<feature type="domain" description="Fibronectin type-III" evidence="4">
    <location>
        <begin position="29"/>
        <end position="138"/>
    </location>
</feature>
<feature type="chain" id="PRO_5046751445" description="Fibronectin type-III domain-containing protein" evidence="3">
    <location>
        <begin position="29"/>
        <end position="145"/>
    </location>
</feature>
<name>A0ABV6A137_9PSEU</name>
<dbReference type="EMBL" id="JBHLZU010000018">
    <property type="protein sequence ID" value="MFB9906860.1"/>
    <property type="molecule type" value="Genomic_DNA"/>
</dbReference>
<evidence type="ECO:0000256" key="2">
    <source>
        <dbReference type="ARBA" id="ARBA00023326"/>
    </source>
</evidence>
<sequence length="145" mass="15331">MSSGRFLRSLVVLLCGLTLITTGPAAQAVPTPPEAAQQVSPFTVFDYYALPDGGKLGWSPVEGARTYRILITDGSKPVKLFQTVVATDEQFVEVPVGTGFSTERTAPNSAYNLRVQAVLANGTVSELSNEPVVYTQPPDTGDIAG</sequence>
<keyword evidence="1" id="KW-0326">Glycosidase</keyword>
<evidence type="ECO:0000256" key="3">
    <source>
        <dbReference type="SAM" id="SignalP"/>
    </source>
</evidence>
<dbReference type="InterPro" id="IPR013783">
    <property type="entry name" value="Ig-like_fold"/>
</dbReference>
<evidence type="ECO:0000313" key="6">
    <source>
        <dbReference type="Proteomes" id="UP001589693"/>
    </source>
</evidence>
<dbReference type="Gene3D" id="2.60.40.10">
    <property type="entry name" value="Immunoglobulins"/>
    <property type="match status" value="1"/>
</dbReference>
<keyword evidence="2" id="KW-0119">Carbohydrate metabolism</keyword>
<dbReference type="InterPro" id="IPR036116">
    <property type="entry name" value="FN3_sf"/>
</dbReference>
<dbReference type="RefSeq" id="WP_377855843.1">
    <property type="nucleotide sequence ID" value="NZ_JBHLZU010000018.1"/>
</dbReference>
<keyword evidence="3" id="KW-0732">Signal</keyword>
<reference evidence="5 6" key="1">
    <citation type="submission" date="2024-09" db="EMBL/GenBank/DDBJ databases">
        <authorList>
            <person name="Sun Q."/>
            <person name="Mori K."/>
        </authorList>
    </citation>
    <scope>NUCLEOTIDE SEQUENCE [LARGE SCALE GENOMIC DNA]</scope>
    <source>
        <strain evidence="5 6">TBRC 7907</strain>
    </source>
</reference>
<keyword evidence="1" id="KW-0378">Hydrolase</keyword>
<comment type="caution">
    <text evidence="5">The sequence shown here is derived from an EMBL/GenBank/DDBJ whole genome shotgun (WGS) entry which is preliminary data.</text>
</comment>
<evidence type="ECO:0000259" key="4">
    <source>
        <dbReference type="PROSITE" id="PS50853"/>
    </source>
</evidence>
<evidence type="ECO:0000256" key="1">
    <source>
        <dbReference type="ARBA" id="ARBA00023295"/>
    </source>
</evidence>
<organism evidence="5 6">
    <name type="scientific">Allokutzneria oryzae</name>
    <dbReference type="NCBI Taxonomy" id="1378989"/>
    <lineage>
        <taxon>Bacteria</taxon>
        <taxon>Bacillati</taxon>
        <taxon>Actinomycetota</taxon>
        <taxon>Actinomycetes</taxon>
        <taxon>Pseudonocardiales</taxon>
        <taxon>Pseudonocardiaceae</taxon>
        <taxon>Allokutzneria</taxon>
    </lineage>
</organism>
<dbReference type="PROSITE" id="PS50853">
    <property type="entry name" value="FN3"/>
    <property type="match status" value="1"/>
</dbReference>
<keyword evidence="6" id="KW-1185">Reference proteome</keyword>
<feature type="signal peptide" evidence="3">
    <location>
        <begin position="1"/>
        <end position="28"/>
    </location>
</feature>
<evidence type="ECO:0000313" key="5">
    <source>
        <dbReference type="EMBL" id="MFB9906860.1"/>
    </source>
</evidence>
<dbReference type="Proteomes" id="UP001589693">
    <property type="component" value="Unassembled WGS sequence"/>
</dbReference>